<dbReference type="eggNOG" id="arCOG04362">
    <property type="taxonomic scope" value="Archaea"/>
</dbReference>
<evidence type="ECO:0000313" key="2">
    <source>
        <dbReference type="Proteomes" id="UP000006100"/>
    </source>
</evidence>
<evidence type="ECO:0000313" key="1">
    <source>
        <dbReference type="EMBL" id="AFS81918.1"/>
    </source>
</evidence>
<dbReference type="AlphaFoldDB" id="K0B743"/>
<dbReference type="EMBL" id="CP003843">
    <property type="protein sequence ID" value="AFS81918.1"/>
    <property type="molecule type" value="Genomic_DNA"/>
</dbReference>
<dbReference type="Gene3D" id="1.10.10.10">
    <property type="entry name" value="Winged helix-like DNA-binding domain superfamily/Winged helix DNA-binding domain"/>
    <property type="match status" value="1"/>
</dbReference>
<dbReference type="InterPro" id="IPR036388">
    <property type="entry name" value="WH-like_DNA-bd_sf"/>
</dbReference>
<dbReference type="SUPFAM" id="SSF46785">
    <property type="entry name" value="Winged helix' DNA-binding domain"/>
    <property type="match status" value="1"/>
</dbReference>
<proteinExistence type="predicted"/>
<gene>
    <name evidence="1" type="ORF">NSED_00530</name>
</gene>
<dbReference type="KEGG" id="nir:NSED_00530"/>
<sequence length="266" mass="30313">MVDVSEIVSAELFEMASEQRIAILMQLQKEQTSLSGMAKKLNATAPEIHRNISRLLKMEAIKKETDGSYCLTTKGKLVCNIFPQLQFITKSQTYFKDHTLDELPKKFQSRIGELSSGKEIKGYVKVMETCKDIYANAQKYICNILSEVPYTEDITRPLVTGLKNGITVSTIFSESVVVPSDRKKIFKNKGFKKFVDDGKVKRKMVKDVKIVLVLNEKEAGVVFPKDGEADMSKMFYGDSPEFLEWCHDYFIHCWNSASSFQESKIR</sequence>
<keyword evidence="2" id="KW-1185">Reference proteome</keyword>
<reference evidence="1 2" key="1">
    <citation type="journal article" date="2012" name="J. Bacteriol.">
        <title>Draft Genome Sequence of an Ammonia-Oxidizing Archaeon, "Candidatus Nitrosopumilus sediminis" AR2, from Svalbard in the Arctic Circle.</title>
        <authorList>
            <person name="Park S.J."/>
            <person name="Kim J.G."/>
            <person name="Jung M.Y."/>
            <person name="Kim S.J."/>
            <person name="Cha I.T."/>
            <person name="Ghai R."/>
            <person name="Martin-Cuadrado A.B."/>
            <person name="Rodriguez-Valera F."/>
            <person name="Rhee S.K."/>
        </authorList>
    </citation>
    <scope>NUCLEOTIDE SEQUENCE [LARGE SCALE GENOMIC DNA]</scope>
    <source>
        <strain evidence="1 2">AR2</strain>
    </source>
</reference>
<organism evidence="1 2">
    <name type="scientific">Candidatus Nitrosopumilus sediminis</name>
    <dbReference type="NCBI Taxonomy" id="1229909"/>
    <lineage>
        <taxon>Archaea</taxon>
        <taxon>Nitrososphaerota</taxon>
        <taxon>Nitrososphaeria</taxon>
        <taxon>Nitrosopumilales</taxon>
        <taxon>Nitrosopumilaceae</taxon>
        <taxon>Nitrosopumilus</taxon>
    </lineage>
</organism>
<name>K0B743_9ARCH</name>
<dbReference type="STRING" id="1229909.NSED_00530"/>
<dbReference type="Proteomes" id="UP000006100">
    <property type="component" value="Chromosome"/>
</dbReference>
<accession>K0B743</accession>
<dbReference type="PATRIC" id="fig|1229909.8.peg.114"/>
<dbReference type="InterPro" id="IPR036390">
    <property type="entry name" value="WH_DNA-bd_sf"/>
</dbReference>
<protein>
    <submittedName>
        <fullName evidence="1">Transcriptional regulator protein-like protein</fullName>
    </submittedName>
</protein>
<dbReference type="OrthoDB" id="11410at2157"/>
<dbReference type="HOGENOM" id="CLU_062767_3_0_2"/>